<sequence length="63" mass="7324">MSKAIFLENTVNVIDYIWSSLEGKPYSASHCHFYNSKINSLDNIRNALLFFNNELKNYNKHGV</sequence>
<proteinExistence type="predicted"/>
<reference evidence="1 2" key="1">
    <citation type="submission" date="2016-10" db="EMBL/GenBank/DDBJ databases">
        <authorList>
            <person name="de Groot N.N."/>
        </authorList>
    </citation>
    <scope>NUCLEOTIDE SEQUENCE [LARGE SCALE GENOMIC DNA]</scope>
    <source>
        <strain evidence="1 2">ATCC 35958</strain>
    </source>
</reference>
<keyword evidence="2" id="KW-1185">Reference proteome</keyword>
<name>A0A1H9RMQ7_9BURK</name>
<dbReference type="Proteomes" id="UP000199766">
    <property type="component" value="Unassembled WGS sequence"/>
</dbReference>
<dbReference type="EMBL" id="FOGD01000013">
    <property type="protein sequence ID" value="SER74012.1"/>
    <property type="molecule type" value="Genomic_DNA"/>
</dbReference>
<gene>
    <name evidence="1" type="ORF">SAMN02982919_02930</name>
</gene>
<evidence type="ECO:0000313" key="2">
    <source>
        <dbReference type="Proteomes" id="UP000199766"/>
    </source>
</evidence>
<dbReference type="STRING" id="180197.SAMN02982919_02930"/>
<protein>
    <submittedName>
        <fullName evidence="1">Uncharacterized protein</fullName>
    </submittedName>
</protein>
<evidence type="ECO:0000313" key="1">
    <source>
        <dbReference type="EMBL" id="SER74012.1"/>
    </source>
</evidence>
<organism evidence="1 2">
    <name type="scientific">Giesbergeria anulus</name>
    <dbReference type="NCBI Taxonomy" id="180197"/>
    <lineage>
        <taxon>Bacteria</taxon>
        <taxon>Pseudomonadati</taxon>
        <taxon>Pseudomonadota</taxon>
        <taxon>Betaproteobacteria</taxon>
        <taxon>Burkholderiales</taxon>
        <taxon>Comamonadaceae</taxon>
        <taxon>Giesbergeria</taxon>
    </lineage>
</organism>
<dbReference type="AlphaFoldDB" id="A0A1H9RMQ7"/>
<accession>A0A1H9RMQ7</accession>